<feature type="domain" description="PBZ-type" evidence="2">
    <location>
        <begin position="17"/>
        <end position="38"/>
    </location>
</feature>
<keyword evidence="4" id="KW-1185">Reference proteome</keyword>
<protein>
    <recommendedName>
        <fullName evidence="2">PBZ-type domain-containing protein</fullName>
    </recommendedName>
</protein>
<gene>
    <name evidence="3" type="ORF">DPMN_060274</name>
</gene>
<evidence type="ECO:0000313" key="4">
    <source>
        <dbReference type="Proteomes" id="UP000828390"/>
    </source>
</evidence>
<name>A0A9D4HHC4_DREPO</name>
<reference evidence="3" key="1">
    <citation type="journal article" date="2019" name="bioRxiv">
        <title>The Genome of the Zebra Mussel, Dreissena polymorpha: A Resource for Invasive Species Research.</title>
        <authorList>
            <person name="McCartney M.A."/>
            <person name="Auch B."/>
            <person name="Kono T."/>
            <person name="Mallez S."/>
            <person name="Zhang Y."/>
            <person name="Obille A."/>
            <person name="Becker A."/>
            <person name="Abrahante J.E."/>
            <person name="Garbe J."/>
            <person name="Badalamenti J.P."/>
            <person name="Herman A."/>
            <person name="Mangelson H."/>
            <person name="Liachko I."/>
            <person name="Sullivan S."/>
            <person name="Sone E.D."/>
            <person name="Koren S."/>
            <person name="Silverstein K.A.T."/>
            <person name="Beckman K.B."/>
            <person name="Gohl D.M."/>
        </authorList>
    </citation>
    <scope>NUCLEOTIDE SEQUENCE</scope>
    <source>
        <strain evidence="3">Duluth1</strain>
        <tissue evidence="3">Whole animal</tissue>
    </source>
</reference>
<feature type="region of interest" description="Disordered" evidence="1">
    <location>
        <begin position="34"/>
        <end position="65"/>
    </location>
</feature>
<feature type="domain" description="PBZ-type" evidence="2">
    <location>
        <begin position="72"/>
        <end position="95"/>
    </location>
</feature>
<feature type="compositionally biased region" description="Basic and acidic residues" evidence="1">
    <location>
        <begin position="34"/>
        <end position="43"/>
    </location>
</feature>
<evidence type="ECO:0000256" key="1">
    <source>
        <dbReference type="SAM" id="MobiDB-lite"/>
    </source>
</evidence>
<dbReference type="InterPro" id="IPR039253">
    <property type="entry name" value="APLF"/>
</dbReference>
<evidence type="ECO:0000259" key="2">
    <source>
        <dbReference type="Pfam" id="PF10283"/>
    </source>
</evidence>
<dbReference type="GO" id="GO:0003906">
    <property type="term" value="F:DNA-(apurinic or apyrimidinic site) endonuclease activity"/>
    <property type="evidence" value="ECO:0007669"/>
    <property type="project" value="InterPro"/>
</dbReference>
<comment type="caution">
    <text evidence="3">The sequence shown here is derived from an EMBL/GenBank/DDBJ whole genome shotgun (WGS) entry which is preliminary data.</text>
</comment>
<reference evidence="3" key="2">
    <citation type="submission" date="2020-11" db="EMBL/GenBank/DDBJ databases">
        <authorList>
            <person name="McCartney M.A."/>
            <person name="Auch B."/>
            <person name="Kono T."/>
            <person name="Mallez S."/>
            <person name="Becker A."/>
            <person name="Gohl D.M."/>
            <person name="Silverstein K.A.T."/>
            <person name="Koren S."/>
            <person name="Bechman K.B."/>
            <person name="Herman A."/>
            <person name="Abrahante J.E."/>
            <person name="Garbe J."/>
        </authorList>
    </citation>
    <scope>NUCLEOTIDE SEQUENCE</scope>
    <source>
        <strain evidence="3">Duluth1</strain>
        <tissue evidence="3">Whole animal</tissue>
    </source>
</reference>
<accession>A0A9D4HHC4</accession>
<dbReference type="GO" id="GO:0006302">
    <property type="term" value="P:double-strand break repair"/>
    <property type="evidence" value="ECO:0007669"/>
    <property type="project" value="InterPro"/>
</dbReference>
<proteinExistence type="predicted"/>
<sequence>MTTVAVKKKASDIQEYPYGARCYRKNPQHFVEFLHPKKSKTSDDSDNSDVSVAGSSTPTATALPTTDCSTLPVCKYGAKCYRKNLMHFAEFSHPTAVVASINSENGNGDDTD</sequence>
<feature type="compositionally biased region" description="Low complexity" evidence="1">
    <location>
        <begin position="48"/>
        <end position="65"/>
    </location>
</feature>
<organism evidence="3 4">
    <name type="scientific">Dreissena polymorpha</name>
    <name type="common">Zebra mussel</name>
    <name type="synonym">Mytilus polymorpha</name>
    <dbReference type="NCBI Taxonomy" id="45954"/>
    <lineage>
        <taxon>Eukaryota</taxon>
        <taxon>Metazoa</taxon>
        <taxon>Spiralia</taxon>
        <taxon>Lophotrochozoa</taxon>
        <taxon>Mollusca</taxon>
        <taxon>Bivalvia</taxon>
        <taxon>Autobranchia</taxon>
        <taxon>Heteroconchia</taxon>
        <taxon>Euheterodonta</taxon>
        <taxon>Imparidentia</taxon>
        <taxon>Neoheterodontei</taxon>
        <taxon>Myida</taxon>
        <taxon>Dreissenoidea</taxon>
        <taxon>Dreissenidae</taxon>
        <taxon>Dreissena</taxon>
    </lineage>
</organism>
<evidence type="ECO:0000313" key="3">
    <source>
        <dbReference type="EMBL" id="KAH3717484.1"/>
    </source>
</evidence>
<dbReference type="AlphaFoldDB" id="A0A9D4HHC4"/>
<dbReference type="EMBL" id="JAIWYP010000013">
    <property type="protein sequence ID" value="KAH3717484.1"/>
    <property type="molecule type" value="Genomic_DNA"/>
</dbReference>
<dbReference type="PANTHER" id="PTHR21315:SF2">
    <property type="entry name" value="APRATAXIN AND PNK-LIKE FACTOR"/>
    <property type="match status" value="1"/>
</dbReference>
<dbReference type="Pfam" id="PF10283">
    <property type="entry name" value="zf-CCHH"/>
    <property type="match status" value="2"/>
</dbReference>
<dbReference type="GO" id="GO:0035861">
    <property type="term" value="C:site of double-strand break"/>
    <property type="evidence" value="ECO:0007669"/>
    <property type="project" value="TreeGrafter"/>
</dbReference>
<dbReference type="GO" id="GO:0005634">
    <property type="term" value="C:nucleus"/>
    <property type="evidence" value="ECO:0007669"/>
    <property type="project" value="TreeGrafter"/>
</dbReference>
<dbReference type="GO" id="GO:0008408">
    <property type="term" value="F:3'-5' exonuclease activity"/>
    <property type="evidence" value="ECO:0007669"/>
    <property type="project" value="InterPro"/>
</dbReference>
<dbReference type="PANTHER" id="PTHR21315">
    <property type="entry name" value="APRATAXIN AND PNK-LIKE FACTOR-RELATED"/>
    <property type="match status" value="1"/>
</dbReference>
<dbReference type="Proteomes" id="UP000828390">
    <property type="component" value="Unassembled WGS sequence"/>
</dbReference>
<dbReference type="InterPro" id="IPR019406">
    <property type="entry name" value="APLF_PBZ"/>
</dbReference>